<dbReference type="RefSeq" id="WP_193535374.1">
    <property type="nucleotide sequence ID" value="NZ_JADCLJ010000018.1"/>
</dbReference>
<feature type="transmembrane region" description="Helical" evidence="1">
    <location>
        <begin position="177"/>
        <end position="195"/>
    </location>
</feature>
<dbReference type="Proteomes" id="UP001516662">
    <property type="component" value="Unassembled WGS sequence"/>
</dbReference>
<name>A0ABR9QHJ4_9BACI</name>
<evidence type="ECO:0008006" key="4">
    <source>
        <dbReference type="Google" id="ProtNLM"/>
    </source>
</evidence>
<feature type="transmembrane region" description="Helical" evidence="1">
    <location>
        <begin position="108"/>
        <end position="127"/>
    </location>
</feature>
<dbReference type="EMBL" id="JADCLJ010000018">
    <property type="protein sequence ID" value="MBE4907906.1"/>
    <property type="molecule type" value="Genomic_DNA"/>
</dbReference>
<keyword evidence="1" id="KW-0812">Transmembrane</keyword>
<dbReference type="PANTHER" id="PTHR37814">
    <property type="entry name" value="CONSERVED MEMBRANE PROTEIN"/>
    <property type="match status" value="1"/>
</dbReference>
<dbReference type="InterPro" id="IPR038728">
    <property type="entry name" value="YkvI-like"/>
</dbReference>
<reference evidence="2 3" key="1">
    <citation type="submission" date="2020-10" db="EMBL/GenBank/DDBJ databases">
        <title>Bacillus sp. HD4P25, an endophyte from a halophyte.</title>
        <authorList>
            <person name="Sun J.-Q."/>
        </authorList>
    </citation>
    <scope>NUCLEOTIDE SEQUENCE [LARGE SCALE GENOMIC DNA]</scope>
    <source>
        <strain evidence="2 3">YIM 93174</strain>
    </source>
</reference>
<evidence type="ECO:0000256" key="1">
    <source>
        <dbReference type="SAM" id="Phobius"/>
    </source>
</evidence>
<feature type="transmembrane region" description="Helical" evidence="1">
    <location>
        <begin position="311"/>
        <end position="332"/>
    </location>
</feature>
<proteinExistence type="predicted"/>
<accession>A0ABR9QHJ4</accession>
<feature type="transmembrane region" description="Helical" evidence="1">
    <location>
        <begin position="286"/>
        <end position="305"/>
    </location>
</feature>
<feature type="transmembrane region" description="Helical" evidence="1">
    <location>
        <begin position="139"/>
        <end position="157"/>
    </location>
</feature>
<protein>
    <recommendedName>
        <fullName evidence="4">Membrane protein YkvI</fullName>
    </recommendedName>
</protein>
<feature type="transmembrane region" description="Helical" evidence="1">
    <location>
        <begin position="204"/>
        <end position="222"/>
    </location>
</feature>
<keyword evidence="3" id="KW-1185">Reference proteome</keyword>
<comment type="caution">
    <text evidence="2">The sequence shown here is derived from an EMBL/GenBank/DDBJ whole genome shotgun (WGS) entry which is preliminary data.</text>
</comment>
<gene>
    <name evidence="2" type="ORF">IMZ08_07560</name>
</gene>
<organism evidence="2 3">
    <name type="scientific">Litchfieldia luteola</name>
    <dbReference type="NCBI Taxonomy" id="682179"/>
    <lineage>
        <taxon>Bacteria</taxon>
        <taxon>Bacillati</taxon>
        <taxon>Bacillota</taxon>
        <taxon>Bacilli</taxon>
        <taxon>Bacillales</taxon>
        <taxon>Bacillaceae</taxon>
        <taxon>Litchfieldia</taxon>
    </lineage>
</organism>
<evidence type="ECO:0000313" key="3">
    <source>
        <dbReference type="Proteomes" id="UP001516662"/>
    </source>
</evidence>
<feature type="transmembrane region" description="Helical" evidence="1">
    <location>
        <begin position="38"/>
        <end position="58"/>
    </location>
</feature>
<feature type="transmembrane region" description="Helical" evidence="1">
    <location>
        <begin position="249"/>
        <end position="274"/>
    </location>
</feature>
<keyword evidence="1" id="KW-0472">Membrane</keyword>
<keyword evidence="1" id="KW-1133">Transmembrane helix</keyword>
<evidence type="ECO:0000313" key="2">
    <source>
        <dbReference type="EMBL" id="MBE4907906.1"/>
    </source>
</evidence>
<sequence>MWRSGFKWMFLIMGTIIGAGYASGRELWEFFGDQSGLAIILFTLVFSISCYIIMKISYEKKSEHFSPVLRMLIGRKLSYFYEVLIVIYLFSTTVVMLAGGGATLEMFHIPYFGGILLFSVLLVLLFIWDIKGMISMNAFLIPLLVVGLVGILLSFLYMNGQSFSFNIKEQNNWPTAFTFSALNILPLVAVISAIGKEVKSNGEALIASVGSGLVLGTISIIYNESLIQIANKIVLYEIPLFAIIENYPYIIIMFMSFILWAAIYTTAASGLFGLSSRFREKIHLPLWLIAAIILVAMIPFTKFGFAKLVSILYPLYGIANLYLLGAILLYPITNRYK</sequence>
<dbReference type="PANTHER" id="PTHR37814:SF1">
    <property type="entry name" value="MEMBRANE PROTEIN"/>
    <property type="match status" value="1"/>
</dbReference>
<feature type="transmembrane region" description="Helical" evidence="1">
    <location>
        <begin position="79"/>
        <end position="102"/>
    </location>
</feature>